<dbReference type="Pfam" id="PF01483">
    <property type="entry name" value="P_proprotein"/>
    <property type="match status" value="1"/>
</dbReference>
<dbReference type="EMBL" id="JYJG01000381">
    <property type="protein sequence ID" value="KJK41993.1"/>
    <property type="molecule type" value="Genomic_DNA"/>
</dbReference>
<dbReference type="InterPro" id="IPR010259">
    <property type="entry name" value="S8pro/Inhibitor_I9"/>
</dbReference>
<feature type="domain" description="P/Homo B" evidence="8">
    <location>
        <begin position="372"/>
        <end position="494"/>
    </location>
</feature>
<dbReference type="PROSITE" id="PS51892">
    <property type="entry name" value="SUBTILASE"/>
    <property type="match status" value="1"/>
</dbReference>
<dbReference type="InterPro" id="IPR008979">
    <property type="entry name" value="Galactose-bd-like_sf"/>
</dbReference>
<dbReference type="RefSeq" id="WP_045316896.1">
    <property type="nucleotide sequence ID" value="NZ_JYJG01000381.1"/>
</dbReference>
<dbReference type="InterPro" id="IPR022398">
    <property type="entry name" value="Peptidase_S8_His-AS"/>
</dbReference>
<comment type="caution">
    <text evidence="9">The sequence shown here is derived from an EMBL/GenBank/DDBJ whole genome shotgun (WGS) entry which is preliminary data.</text>
</comment>
<keyword evidence="3 5" id="KW-0378">Hydrolase</keyword>
<dbReference type="CDD" id="cd04077">
    <property type="entry name" value="Peptidases_S8_PCSK9_ProteinaseK_like"/>
    <property type="match status" value="1"/>
</dbReference>
<name>A0A0F0GKQ0_LENAE</name>
<evidence type="ECO:0000256" key="3">
    <source>
        <dbReference type="ARBA" id="ARBA00022801"/>
    </source>
</evidence>
<dbReference type="GO" id="GO:0005615">
    <property type="term" value="C:extracellular space"/>
    <property type="evidence" value="ECO:0007669"/>
    <property type="project" value="TreeGrafter"/>
</dbReference>
<dbReference type="InterPro" id="IPR002884">
    <property type="entry name" value="P_dom"/>
</dbReference>
<dbReference type="InterPro" id="IPR015500">
    <property type="entry name" value="Peptidase_S8_subtilisin-rel"/>
</dbReference>
<dbReference type="OrthoDB" id="9798386at2"/>
<dbReference type="eggNOG" id="COG4935">
    <property type="taxonomic scope" value="Bacteria"/>
</dbReference>
<feature type="active site" description="Charge relay system" evidence="5">
    <location>
        <position position="315"/>
    </location>
</feature>
<dbReference type="PATRIC" id="fig|68170.10.peg.586"/>
<evidence type="ECO:0000256" key="4">
    <source>
        <dbReference type="ARBA" id="ARBA00022825"/>
    </source>
</evidence>
<evidence type="ECO:0000256" key="5">
    <source>
        <dbReference type="PROSITE-ProRule" id="PRU01240"/>
    </source>
</evidence>
<dbReference type="SUPFAM" id="SSF54897">
    <property type="entry name" value="Protease propeptides/inhibitors"/>
    <property type="match status" value="1"/>
</dbReference>
<dbReference type="InterPro" id="IPR037045">
    <property type="entry name" value="S8pro/Inhibitor_I9_sf"/>
</dbReference>
<keyword evidence="10" id="KW-1185">Reference proteome</keyword>
<evidence type="ECO:0000256" key="6">
    <source>
        <dbReference type="RuleBase" id="RU003355"/>
    </source>
</evidence>
<dbReference type="Gene3D" id="3.30.70.80">
    <property type="entry name" value="Peptidase S8 propeptide/proteinase inhibitor I9"/>
    <property type="match status" value="1"/>
</dbReference>
<dbReference type="Gene3D" id="3.40.50.200">
    <property type="entry name" value="Peptidase S8/S53 domain"/>
    <property type="match status" value="1"/>
</dbReference>
<comment type="similarity">
    <text evidence="1 5 6">Belongs to the peptidase S8 family.</text>
</comment>
<dbReference type="SUPFAM" id="SSF49785">
    <property type="entry name" value="Galactose-binding domain-like"/>
    <property type="match status" value="1"/>
</dbReference>
<evidence type="ECO:0000256" key="1">
    <source>
        <dbReference type="ARBA" id="ARBA00011073"/>
    </source>
</evidence>
<dbReference type="PRINTS" id="PR00723">
    <property type="entry name" value="SUBTILISIN"/>
</dbReference>
<dbReference type="AlphaFoldDB" id="A0A0F0GKQ0"/>
<reference evidence="9 10" key="1">
    <citation type="submission" date="2015-02" db="EMBL/GenBank/DDBJ databases">
        <authorList>
            <person name="Ju K.-S."/>
            <person name="Doroghazi J.R."/>
            <person name="Metcalf W."/>
        </authorList>
    </citation>
    <scope>NUCLEOTIDE SEQUENCE [LARGE SCALE GENOMIC DNA]</scope>
    <source>
        <strain evidence="9 10">NRRL B-16140</strain>
    </source>
</reference>
<accession>A0A0F0GKQ0</accession>
<feature type="signal peptide" evidence="7">
    <location>
        <begin position="1"/>
        <end position="23"/>
    </location>
</feature>
<keyword evidence="7" id="KW-0732">Signal</keyword>
<dbReference type="InterPro" id="IPR050131">
    <property type="entry name" value="Peptidase_S8_subtilisin-like"/>
</dbReference>
<evidence type="ECO:0000313" key="9">
    <source>
        <dbReference type="EMBL" id="KJK41993.1"/>
    </source>
</evidence>
<keyword evidence="2 5" id="KW-0645">Protease</keyword>
<dbReference type="Gene3D" id="2.60.120.260">
    <property type="entry name" value="Galactose-binding domain-like"/>
    <property type="match status" value="1"/>
</dbReference>
<feature type="chain" id="PRO_5002441163" description="P/Homo B domain-containing protein" evidence="7">
    <location>
        <begin position="24"/>
        <end position="494"/>
    </location>
</feature>
<dbReference type="InterPro" id="IPR023828">
    <property type="entry name" value="Peptidase_S8_Ser-AS"/>
</dbReference>
<dbReference type="GO" id="GO:0004252">
    <property type="term" value="F:serine-type endopeptidase activity"/>
    <property type="evidence" value="ECO:0007669"/>
    <property type="project" value="UniProtKB-UniRule"/>
</dbReference>
<dbReference type="GO" id="GO:0006508">
    <property type="term" value="P:proteolysis"/>
    <property type="evidence" value="ECO:0007669"/>
    <property type="project" value="UniProtKB-KW"/>
</dbReference>
<sequence>MRKFRIGLAAAVVLSSFTTPAQASEDTYIVVLREHILTANVTSQYDVSVRHTYSSALNGFSATMTAQKAADLAKDPNVVRVQRNKTHTISDAQNNPQAWGLDRIDQRTLPFDQTYYYSTDAANVHAYIVDTGIRATHQQFEGRVKEGFDAIDNDSNPDDCHGHGTHVSGTVGGKDYGVAKKVTLHGVRVLDCKGSGTTEQVVAGIDWVTKNAQKPAVANMSLGGDKDDVLDAALRKSVESGVTYAVAAGNSNGDACTQSPAREPSAITVGATARDDSRAYFSNYGTCLDIFAPGLGILSSWKDSDTATLDASGTSMASPHVAGAAALYLAKNPAATPQQVRDALVSQATGDKVTNPGSNSPNKLLFTNHGIVPPPPTPGCGRKTNENDVQIPDAGEYVGTAIRYAGCKGNAPKATKVEVTIKHSAQSDVRIELAGPSGRTYLLKANGTGTKFQPYYTVDLSGETKNGTWQLLVRDRSEGDAGTLEGWAITLPKK</sequence>
<dbReference type="PROSITE" id="PS00137">
    <property type="entry name" value="SUBTILASE_HIS"/>
    <property type="match status" value="1"/>
</dbReference>
<dbReference type="Proteomes" id="UP000033393">
    <property type="component" value="Unassembled WGS sequence"/>
</dbReference>
<feature type="active site" description="Charge relay system" evidence="5">
    <location>
        <position position="130"/>
    </location>
</feature>
<dbReference type="PANTHER" id="PTHR43806:SF11">
    <property type="entry name" value="CEREVISIN-RELATED"/>
    <property type="match status" value="1"/>
</dbReference>
<dbReference type="SUPFAM" id="SSF52743">
    <property type="entry name" value="Subtilisin-like"/>
    <property type="match status" value="1"/>
</dbReference>
<evidence type="ECO:0000259" key="8">
    <source>
        <dbReference type="PROSITE" id="PS51829"/>
    </source>
</evidence>
<dbReference type="InterPro" id="IPR023827">
    <property type="entry name" value="Peptidase_S8_Asp-AS"/>
</dbReference>
<dbReference type="Pfam" id="PF00082">
    <property type="entry name" value="Peptidase_S8"/>
    <property type="match status" value="1"/>
</dbReference>
<dbReference type="PROSITE" id="PS00138">
    <property type="entry name" value="SUBTILASE_SER"/>
    <property type="match status" value="1"/>
</dbReference>
<dbReference type="PROSITE" id="PS00136">
    <property type="entry name" value="SUBTILASE_ASP"/>
    <property type="match status" value="1"/>
</dbReference>
<dbReference type="Pfam" id="PF05922">
    <property type="entry name" value="Inhibitor_I9"/>
    <property type="match status" value="1"/>
</dbReference>
<evidence type="ECO:0000256" key="7">
    <source>
        <dbReference type="SAM" id="SignalP"/>
    </source>
</evidence>
<dbReference type="FunFam" id="3.40.50.200:FF:000014">
    <property type="entry name" value="Proteinase K"/>
    <property type="match status" value="1"/>
</dbReference>
<dbReference type="InterPro" id="IPR000209">
    <property type="entry name" value="Peptidase_S8/S53_dom"/>
</dbReference>
<keyword evidence="4 5" id="KW-0720">Serine protease</keyword>
<gene>
    <name evidence="9" type="ORF">UK23_39410</name>
</gene>
<evidence type="ECO:0000313" key="10">
    <source>
        <dbReference type="Proteomes" id="UP000033393"/>
    </source>
</evidence>
<dbReference type="InterPro" id="IPR034193">
    <property type="entry name" value="PCSK9_ProteinaseK-like"/>
</dbReference>
<feature type="active site" description="Charge relay system" evidence="5">
    <location>
        <position position="163"/>
    </location>
</feature>
<evidence type="ECO:0000256" key="2">
    <source>
        <dbReference type="ARBA" id="ARBA00022670"/>
    </source>
</evidence>
<dbReference type="eggNOG" id="COG1404">
    <property type="taxonomic scope" value="Bacteria"/>
</dbReference>
<proteinExistence type="inferred from homology"/>
<dbReference type="PROSITE" id="PS51829">
    <property type="entry name" value="P_HOMO_B"/>
    <property type="match status" value="1"/>
</dbReference>
<protein>
    <recommendedName>
        <fullName evidence="8">P/Homo B domain-containing protein</fullName>
    </recommendedName>
</protein>
<dbReference type="PANTHER" id="PTHR43806">
    <property type="entry name" value="PEPTIDASE S8"/>
    <property type="match status" value="1"/>
</dbReference>
<dbReference type="InterPro" id="IPR036852">
    <property type="entry name" value="Peptidase_S8/S53_dom_sf"/>
</dbReference>
<organism evidence="9 10">
    <name type="scientific">Lentzea aerocolonigenes</name>
    <name type="common">Lechevalieria aerocolonigenes</name>
    <name type="synonym">Saccharothrix aerocolonigenes</name>
    <dbReference type="NCBI Taxonomy" id="68170"/>
    <lineage>
        <taxon>Bacteria</taxon>
        <taxon>Bacillati</taxon>
        <taxon>Actinomycetota</taxon>
        <taxon>Actinomycetes</taxon>
        <taxon>Pseudonocardiales</taxon>
        <taxon>Pseudonocardiaceae</taxon>
        <taxon>Lentzea</taxon>
    </lineage>
</organism>